<protein>
    <submittedName>
        <fullName evidence="5">CHAP domain-containing protein</fullName>
    </submittedName>
</protein>
<accession>A0A395W7X7</accession>
<dbReference type="CDD" id="cd16891">
    <property type="entry name" value="CwlT-like"/>
    <property type="match status" value="1"/>
</dbReference>
<gene>
    <name evidence="5" type="ORF">DWW32_08135</name>
</gene>
<dbReference type="Proteomes" id="UP000265489">
    <property type="component" value="Unassembled WGS sequence"/>
</dbReference>
<dbReference type="InterPro" id="IPR038765">
    <property type="entry name" value="Papain-like_cys_pep_sf"/>
</dbReference>
<feature type="domain" description="CwlT-like lysozyme" evidence="4">
    <location>
        <begin position="201"/>
        <end position="331"/>
    </location>
</feature>
<feature type="domain" description="Peptidase C51" evidence="3">
    <location>
        <begin position="378"/>
        <end position="458"/>
    </location>
</feature>
<dbReference type="EMBL" id="QRYQ01000015">
    <property type="protein sequence ID" value="RGU90754.1"/>
    <property type="molecule type" value="Genomic_DNA"/>
</dbReference>
<proteinExistence type="predicted"/>
<feature type="region of interest" description="Disordered" evidence="1">
    <location>
        <begin position="33"/>
        <end position="53"/>
    </location>
</feature>
<dbReference type="Pfam" id="PF13702">
    <property type="entry name" value="Lysozyme_like"/>
    <property type="match status" value="1"/>
</dbReference>
<evidence type="ECO:0000256" key="2">
    <source>
        <dbReference type="SAM" id="Phobius"/>
    </source>
</evidence>
<dbReference type="Gene3D" id="1.10.530.10">
    <property type="match status" value="1"/>
</dbReference>
<dbReference type="InterPro" id="IPR047194">
    <property type="entry name" value="CwlT-like_lysozyme"/>
</dbReference>
<evidence type="ECO:0000313" key="6">
    <source>
        <dbReference type="Proteomes" id="UP000265489"/>
    </source>
</evidence>
<dbReference type="Gene3D" id="3.90.1720.10">
    <property type="entry name" value="endopeptidase domain like (from Nostoc punctiforme)"/>
    <property type="match status" value="1"/>
</dbReference>
<evidence type="ECO:0000259" key="3">
    <source>
        <dbReference type="Pfam" id="PF05257"/>
    </source>
</evidence>
<dbReference type="SUPFAM" id="SSF53955">
    <property type="entry name" value="Lysozyme-like"/>
    <property type="match status" value="1"/>
</dbReference>
<dbReference type="InterPro" id="IPR023346">
    <property type="entry name" value="Lysozyme-like_dom_sf"/>
</dbReference>
<keyword evidence="2" id="KW-0812">Transmembrane</keyword>
<evidence type="ECO:0000313" key="5">
    <source>
        <dbReference type="EMBL" id="RGU90754.1"/>
    </source>
</evidence>
<reference evidence="5 6" key="1">
    <citation type="submission" date="2018-08" db="EMBL/GenBank/DDBJ databases">
        <title>A genome reference for cultivated species of the human gut microbiota.</title>
        <authorList>
            <person name="Zou Y."/>
            <person name="Xue W."/>
            <person name="Luo G."/>
        </authorList>
    </citation>
    <scope>NUCLEOTIDE SEQUENCE [LARGE SCALE GENOMIC DNA]</scope>
    <source>
        <strain evidence="5 6">AF15-20</strain>
    </source>
</reference>
<evidence type="ECO:0000259" key="4">
    <source>
        <dbReference type="Pfam" id="PF13702"/>
    </source>
</evidence>
<feature type="transmembrane region" description="Helical" evidence="2">
    <location>
        <begin position="164"/>
        <end position="187"/>
    </location>
</feature>
<dbReference type="SUPFAM" id="SSF54001">
    <property type="entry name" value="Cysteine proteinases"/>
    <property type="match status" value="1"/>
</dbReference>
<organism evidence="5 6">
    <name type="scientific">Holdemanella biformis</name>
    <dbReference type="NCBI Taxonomy" id="1735"/>
    <lineage>
        <taxon>Bacteria</taxon>
        <taxon>Bacillati</taxon>
        <taxon>Bacillota</taxon>
        <taxon>Erysipelotrichia</taxon>
        <taxon>Erysipelotrichales</taxon>
        <taxon>Erysipelotrichaceae</taxon>
        <taxon>Holdemanella</taxon>
    </lineage>
</organism>
<keyword evidence="2" id="KW-0472">Membrane</keyword>
<dbReference type="GeneID" id="66579840"/>
<keyword evidence="2" id="KW-1133">Transmembrane helix</keyword>
<evidence type="ECO:0000256" key="1">
    <source>
        <dbReference type="SAM" id="MobiDB-lite"/>
    </source>
</evidence>
<dbReference type="RefSeq" id="WP_118325412.1">
    <property type="nucleotide sequence ID" value="NZ_QRYH01000014.1"/>
</dbReference>
<name>A0A395W7X7_9FIRM</name>
<sequence>MNLRDIKTKQKMQAIKTKDTKGNIQHFIKQQTINKHSRKVDKKEEASVKSNPQVQATNKVSVAAKQTLIESKHRTTKFIKQKHHEYKIKSANKKPIIESGHAVQPQRISYISKAKKHVVNKVNASKIKQTTDKVVTQPAVKSTTKVIKTSIEVVKKSVSTLNTLFSFGTGLILLLVVTLFIGTFSVLAQDGGSSSEIVSLSEEVIAYEDTIRKYAKEYDIEDYVSLLQAIMMQESGGKGNDPMQASESGYNTKYPRVPNGITDPEYSIEVGTHTFSDCLKKAKVKDSSDTERIYLALQGYNYGSGYIEWAIRNFGGYSKYNAQQFSDNKKQELNVSGYGDPSYVDHVMRYVGITFRGGTNPNFNNLEAWVTRNPYAQAGLYGQCTWFAWGRFYELYGYDPGFSGDGSSCVKELVSAHPDEFERSSSPKAGAVFSAIGHNHVGIVIAVKDNTITVQEGNLDGITNTFQDAKKDWQTKSYTLDQLRSIYGGVVFANPK</sequence>
<dbReference type="Pfam" id="PF05257">
    <property type="entry name" value="CHAP"/>
    <property type="match status" value="1"/>
</dbReference>
<dbReference type="AlphaFoldDB" id="A0A395W7X7"/>
<dbReference type="InterPro" id="IPR007921">
    <property type="entry name" value="CHAP_dom"/>
</dbReference>
<comment type="caution">
    <text evidence="5">The sequence shown here is derived from an EMBL/GenBank/DDBJ whole genome shotgun (WGS) entry which is preliminary data.</text>
</comment>